<dbReference type="InterPro" id="IPR036388">
    <property type="entry name" value="WH-like_DNA-bd_sf"/>
</dbReference>
<keyword evidence="2" id="KW-1185">Reference proteome</keyword>
<organism evidence="1 2">
    <name type="scientific">Pacificitalea manganoxidans</name>
    <dbReference type="NCBI Taxonomy" id="1411902"/>
    <lineage>
        <taxon>Bacteria</taxon>
        <taxon>Pseudomonadati</taxon>
        <taxon>Pseudomonadota</taxon>
        <taxon>Alphaproteobacteria</taxon>
        <taxon>Rhodobacterales</taxon>
        <taxon>Paracoccaceae</taxon>
        <taxon>Pacificitalea</taxon>
    </lineage>
</organism>
<evidence type="ECO:0000313" key="1">
    <source>
        <dbReference type="EMBL" id="ATI41923.1"/>
    </source>
</evidence>
<name>A0A291LYV2_9RHOB</name>
<sequence length="223" mass="24251">MAELTPEERALIDAAVAKGKVTQVAPGTTGYPPLVWCPHRNVLIYDNPADAQRRQALENPEVRERRAKLREMVEAGASREEMRKTLRISADLLKRDARLLGLELPEPANGQSGPDEELVRQVLTAFDGKKCLTRIATEVGRHPDTVRKILKKNGLKCPAAPPSTTTLTVAQIAQRRAQVRRLIAGGMTAAETAKALGVKPATVSSDLRAMRVGITELRQGALA</sequence>
<accession>A0A291LYV2</accession>
<dbReference type="Proteomes" id="UP000219050">
    <property type="component" value="Chromosome"/>
</dbReference>
<proteinExistence type="predicted"/>
<dbReference type="RefSeq" id="WP_097373230.1">
    <property type="nucleotide sequence ID" value="NZ_CP021404.1"/>
</dbReference>
<reference evidence="1 2" key="1">
    <citation type="submission" date="2017-05" db="EMBL/GenBank/DDBJ databases">
        <title>Comparative genomic and metabolic analysis of manganese-oxidizing mechanisms in Celeribater manganoxidans DY25T: its adaption to the environment of polymetallic nodule.</title>
        <authorList>
            <person name="Wang X."/>
        </authorList>
    </citation>
    <scope>NUCLEOTIDE SEQUENCE [LARGE SCALE GENOMIC DNA]</scope>
    <source>
        <strain evidence="1 2">DY25</strain>
    </source>
</reference>
<evidence type="ECO:0000313" key="2">
    <source>
        <dbReference type="Proteomes" id="UP000219050"/>
    </source>
</evidence>
<protein>
    <submittedName>
        <fullName evidence="1">Uncharacterized protein</fullName>
    </submittedName>
</protein>
<dbReference type="EMBL" id="CP021404">
    <property type="protein sequence ID" value="ATI41923.1"/>
    <property type="molecule type" value="Genomic_DNA"/>
</dbReference>
<dbReference type="KEGG" id="cmag:CBW24_07850"/>
<dbReference type="AlphaFoldDB" id="A0A291LYV2"/>
<dbReference type="OrthoDB" id="7594382at2"/>
<dbReference type="Gene3D" id="1.10.10.10">
    <property type="entry name" value="Winged helix-like DNA-binding domain superfamily/Winged helix DNA-binding domain"/>
    <property type="match status" value="1"/>
</dbReference>
<gene>
    <name evidence="1" type="ORF">CBW24_07850</name>
</gene>